<evidence type="ECO:0000313" key="1">
    <source>
        <dbReference type="EMBL" id="MPN43990.1"/>
    </source>
</evidence>
<reference evidence="1" key="1">
    <citation type="submission" date="2019-08" db="EMBL/GenBank/DDBJ databases">
        <authorList>
            <person name="Kucharzyk K."/>
            <person name="Murdoch R.W."/>
            <person name="Higgins S."/>
            <person name="Loffler F."/>
        </authorList>
    </citation>
    <scope>NUCLEOTIDE SEQUENCE</scope>
</reference>
<proteinExistence type="predicted"/>
<protein>
    <submittedName>
        <fullName evidence="1">Uncharacterized protein</fullName>
    </submittedName>
</protein>
<dbReference type="AlphaFoldDB" id="A0A645HYL5"/>
<organism evidence="1">
    <name type="scientific">bioreactor metagenome</name>
    <dbReference type="NCBI Taxonomy" id="1076179"/>
    <lineage>
        <taxon>unclassified sequences</taxon>
        <taxon>metagenomes</taxon>
        <taxon>ecological metagenomes</taxon>
    </lineage>
</organism>
<gene>
    <name evidence="1" type="ORF">SDC9_191551</name>
</gene>
<name>A0A645HYL5_9ZZZZ</name>
<comment type="caution">
    <text evidence="1">The sequence shown here is derived from an EMBL/GenBank/DDBJ whole genome shotgun (WGS) entry which is preliminary data.</text>
</comment>
<dbReference type="EMBL" id="VSSQ01102770">
    <property type="protein sequence ID" value="MPN43990.1"/>
    <property type="molecule type" value="Genomic_DNA"/>
</dbReference>
<accession>A0A645HYL5</accession>
<sequence>MLAAVGVLILAVHADEELRTVVVRREDLALLADDQGAALGQFVVG</sequence>